<sequence>MIWGFEGLVAIGRVVYRAWWRRSRWVRCRRSWRGGLIRQLADPAAAALSHDLLEDLVAEQGRELLRRLLQAHLDLRAMRERRAALRARRGAGGAGMIGVDEVVRRRLESGHHRQLATIVGTVTVTRCAWRAPGAANLYPADAALSLPAGRHSAGLARLAVREAVRGSFDAAKAAITSRCGPVIGKRQLEEAVVAAAADIDAFYAQQIPLPRTAEELLVISVDGKGVVMRPEGLRPATRQAAERHRATFRTRLASGEKPCRKRMAMLGVVYDAVPAPRRGHDVIAVPGGRSGDRPARSGPAARSKWLCGSVSADPGEVIAKVFDQAEARDPRHARTWVVLIDGARHQLGLIRAEAARRGVAIHIVIDVIHVLEYLWKAAWCLHAGGDPVAEGWVAAHALSVLAGRVEDAAAALDAQATAAGLGPGRRGGVDAAVRYLRGNAAFLRYDEALVAGWPIATGVIEGACRHLVNDRLDITGARWGLAGAEAVLTLRAVIANGDFDAYWRFHRAQEHRRVHQTRYQAELDLTA</sequence>
<name>A0ABV8IFT6_9ACTN</name>
<accession>A0ABV8IFT6</accession>
<reference evidence="2" key="1">
    <citation type="journal article" date="2019" name="Int. J. Syst. Evol. Microbiol.">
        <title>The Global Catalogue of Microorganisms (GCM) 10K type strain sequencing project: providing services to taxonomists for standard genome sequencing and annotation.</title>
        <authorList>
            <consortium name="The Broad Institute Genomics Platform"/>
            <consortium name="The Broad Institute Genome Sequencing Center for Infectious Disease"/>
            <person name="Wu L."/>
            <person name="Ma J."/>
        </authorList>
    </citation>
    <scope>NUCLEOTIDE SEQUENCE [LARGE SCALE GENOMIC DNA]</scope>
    <source>
        <strain evidence="2">TBRC 4489</strain>
    </source>
</reference>
<proteinExistence type="predicted"/>
<organism evidence="1 2">
    <name type="scientific">Planomonospora corallina</name>
    <dbReference type="NCBI Taxonomy" id="1806052"/>
    <lineage>
        <taxon>Bacteria</taxon>
        <taxon>Bacillati</taxon>
        <taxon>Actinomycetota</taxon>
        <taxon>Actinomycetes</taxon>
        <taxon>Streptosporangiales</taxon>
        <taxon>Streptosporangiaceae</taxon>
        <taxon>Planomonospora</taxon>
    </lineage>
</organism>
<protein>
    <submittedName>
        <fullName evidence="1">ISKra4 family transposase</fullName>
    </submittedName>
</protein>
<keyword evidence="2" id="KW-1185">Reference proteome</keyword>
<dbReference type="NCBIfam" id="NF033572">
    <property type="entry name" value="transpos_ISKra4"/>
    <property type="match status" value="1"/>
</dbReference>
<gene>
    <name evidence="1" type="ORF">ACFOWE_26575</name>
</gene>
<evidence type="ECO:0000313" key="1">
    <source>
        <dbReference type="EMBL" id="MFC4061883.1"/>
    </source>
</evidence>
<dbReference type="EMBL" id="JBHSBM010000039">
    <property type="protein sequence ID" value="MFC4061883.1"/>
    <property type="molecule type" value="Genomic_DNA"/>
</dbReference>
<evidence type="ECO:0000313" key="2">
    <source>
        <dbReference type="Proteomes" id="UP001595850"/>
    </source>
</evidence>
<dbReference type="Proteomes" id="UP001595850">
    <property type="component" value="Unassembled WGS sequence"/>
</dbReference>
<dbReference type="RefSeq" id="WP_377292490.1">
    <property type="nucleotide sequence ID" value="NZ_JBHSBM010000039.1"/>
</dbReference>
<comment type="caution">
    <text evidence="1">The sequence shown here is derived from an EMBL/GenBank/DDBJ whole genome shotgun (WGS) entry which is preliminary data.</text>
</comment>